<feature type="transmembrane region" description="Helical" evidence="8">
    <location>
        <begin position="489"/>
        <end position="509"/>
    </location>
</feature>
<dbReference type="Gene3D" id="3.30.565.10">
    <property type="entry name" value="Histidine kinase-like ATPase, C-terminal domain"/>
    <property type="match status" value="1"/>
</dbReference>
<dbReference type="SUPFAM" id="SSF48452">
    <property type="entry name" value="TPR-like"/>
    <property type="match status" value="2"/>
</dbReference>
<evidence type="ECO:0000256" key="5">
    <source>
        <dbReference type="ARBA" id="ARBA00022741"/>
    </source>
</evidence>
<dbReference type="InterPro" id="IPR005467">
    <property type="entry name" value="His_kinase_dom"/>
</dbReference>
<keyword evidence="3" id="KW-0597">Phosphoprotein</keyword>
<dbReference type="Gene3D" id="1.25.40.10">
    <property type="entry name" value="Tetratricopeptide repeat domain"/>
    <property type="match status" value="1"/>
</dbReference>
<evidence type="ECO:0000256" key="2">
    <source>
        <dbReference type="ARBA" id="ARBA00012438"/>
    </source>
</evidence>
<dbReference type="SMART" id="SM00028">
    <property type="entry name" value="TPR"/>
    <property type="match status" value="2"/>
</dbReference>
<feature type="domain" description="Histidine kinase" evidence="10">
    <location>
        <begin position="570"/>
        <end position="763"/>
    </location>
</feature>
<dbReference type="SMART" id="SM00387">
    <property type="entry name" value="HATPase_c"/>
    <property type="match status" value="1"/>
</dbReference>
<dbReference type="InterPro" id="IPR003594">
    <property type="entry name" value="HATPase_dom"/>
</dbReference>
<dbReference type="EC" id="2.7.13.3" evidence="2"/>
<evidence type="ECO:0000256" key="7">
    <source>
        <dbReference type="ARBA" id="ARBA00022840"/>
    </source>
</evidence>
<dbReference type="PROSITE" id="PS50109">
    <property type="entry name" value="HIS_KIN"/>
    <property type="match status" value="1"/>
</dbReference>
<dbReference type="EMBL" id="JAVLVU010000001">
    <property type="protein sequence ID" value="MDT3402013.1"/>
    <property type="molecule type" value="Genomic_DNA"/>
</dbReference>
<dbReference type="Gene3D" id="3.30.450.20">
    <property type="entry name" value="PAS domain"/>
    <property type="match status" value="1"/>
</dbReference>
<dbReference type="InterPro" id="IPR036890">
    <property type="entry name" value="HATPase_C_sf"/>
</dbReference>
<comment type="catalytic activity">
    <reaction evidence="1">
        <text>ATP + protein L-histidine = ADP + protein N-phospho-L-histidine.</text>
        <dbReference type="EC" id="2.7.13.3"/>
    </reaction>
</comment>
<accession>A0ABU3GQF5</accession>
<evidence type="ECO:0000256" key="1">
    <source>
        <dbReference type="ARBA" id="ARBA00000085"/>
    </source>
</evidence>
<evidence type="ECO:0000256" key="4">
    <source>
        <dbReference type="ARBA" id="ARBA00022679"/>
    </source>
</evidence>
<dbReference type="InterPro" id="IPR011990">
    <property type="entry name" value="TPR-like_helical_dom_sf"/>
</dbReference>
<evidence type="ECO:0000259" key="10">
    <source>
        <dbReference type="PROSITE" id="PS50109"/>
    </source>
</evidence>
<sequence length="778" mass="87599">MKIIYQLIFLVLISTPVSAQRNNPNDGPESGLWEKLSSSKEGPEMIRVQLALGRAILYRSGDKAETIDSAMNFGVMAERESRKINFTEGVINAMVLRSVCFSQKRKPAMGFKLAQVALAFSKKVKNKNGIAEAYMAIAECYPVHIPDSLRLKTYYYSNATAIFRQENNMQRLAAALEIDAEMCFLANKKTEAIKLLFEALNVNKVLGNKAVHGIYWMIARTSNGLGDYPDAVKYSLLAIKTAEAVGDSTLKLCSIYHNLATVYMNMTNYRQALPYSLKALKIARRYNDPDYITTVAYALAIQHTRLNKFPKALPLLAEMEKYYPEGYGKMLVTGCYLNNLTWAKQYKKAAIYAQKLIKDLAELSPDSYNELVVYYGILANYYLDTRQIDMAYHYADLQAAIPAVNRTPLNNRARERVYYSLDSIRGDFRSAFKHYQQVQKIIDSGLNVTKAYQISLLNIENDTEKRNDKIEALNKQALVKDNLLKRNQLIQKVVIVGCIMLAIITALVYSQYRLKQRSNALLLEQRSEINHQNMELQHLVNEKNHLIGDKDELLLEKDVLLNDKDLLIKEVNHRVKNNLQIVMNLLQSQSAYMANDSAQQAIIEGQNRVRSIALIHDQLFKTDNVTEIDLKCYIAEMVNSLDYAINMQGNSVKVRLNIDSIMLDVSQAIPVGIILNEAVTNAFKYAFPDGLTGEITITVKKIAQQIKICISDNGVGLPVNFVLEKANSLGMTLIRGLAGQLHGTFNIIDDDGVTISIEFPVLLSDLAMVTAIAETNHC</sequence>
<protein>
    <recommendedName>
        <fullName evidence="2">histidine kinase</fullName>
        <ecNumber evidence="2">2.7.13.3</ecNumber>
    </recommendedName>
</protein>
<dbReference type="InterPro" id="IPR011495">
    <property type="entry name" value="Sig_transdc_His_kin_sub2_dim/P"/>
</dbReference>
<feature type="chain" id="PRO_5045135606" description="histidine kinase" evidence="9">
    <location>
        <begin position="20"/>
        <end position="778"/>
    </location>
</feature>
<keyword evidence="6 11" id="KW-0418">Kinase</keyword>
<evidence type="ECO:0000256" key="6">
    <source>
        <dbReference type="ARBA" id="ARBA00022777"/>
    </source>
</evidence>
<dbReference type="RefSeq" id="WP_311948087.1">
    <property type="nucleotide sequence ID" value="NZ_JAVLVU010000001.1"/>
</dbReference>
<evidence type="ECO:0000256" key="9">
    <source>
        <dbReference type="SAM" id="SignalP"/>
    </source>
</evidence>
<evidence type="ECO:0000256" key="3">
    <source>
        <dbReference type="ARBA" id="ARBA00022553"/>
    </source>
</evidence>
<keyword evidence="8" id="KW-0812">Transmembrane</keyword>
<proteinExistence type="predicted"/>
<dbReference type="Pfam" id="PF02518">
    <property type="entry name" value="HATPase_c"/>
    <property type="match status" value="1"/>
</dbReference>
<name>A0ABU3GQF5_9SPHI</name>
<keyword evidence="12" id="KW-1185">Reference proteome</keyword>
<dbReference type="GO" id="GO:0004673">
    <property type="term" value="F:protein histidine kinase activity"/>
    <property type="evidence" value="ECO:0007669"/>
    <property type="project" value="UniProtKB-EC"/>
</dbReference>
<gene>
    <name evidence="11" type="ORF">QE417_001085</name>
</gene>
<feature type="signal peptide" evidence="9">
    <location>
        <begin position="1"/>
        <end position="19"/>
    </location>
</feature>
<comment type="caution">
    <text evidence="11">The sequence shown here is derived from an EMBL/GenBank/DDBJ whole genome shotgun (WGS) entry which is preliminary data.</text>
</comment>
<dbReference type="PANTHER" id="PTHR41523">
    <property type="entry name" value="TWO-COMPONENT SYSTEM SENSOR PROTEIN"/>
    <property type="match status" value="1"/>
</dbReference>
<keyword evidence="4 11" id="KW-0808">Transferase</keyword>
<dbReference type="Pfam" id="PF13424">
    <property type="entry name" value="TPR_12"/>
    <property type="match status" value="1"/>
</dbReference>
<dbReference type="Pfam" id="PF07568">
    <property type="entry name" value="HisKA_2"/>
    <property type="match status" value="1"/>
</dbReference>
<dbReference type="Proteomes" id="UP001258315">
    <property type="component" value="Unassembled WGS sequence"/>
</dbReference>
<keyword evidence="7" id="KW-0067">ATP-binding</keyword>
<dbReference type="SUPFAM" id="SSF55874">
    <property type="entry name" value="ATPase domain of HSP90 chaperone/DNA topoisomerase II/histidine kinase"/>
    <property type="match status" value="1"/>
</dbReference>
<keyword evidence="8" id="KW-0472">Membrane</keyword>
<organism evidence="11 12">
    <name type="scientific">Mucilaginibacter terrae</name>
    <dbReference type="NCBI Taxonomy" id="1955052"/>
    <lineage>
        <taxon>Bacteria</taxon>
        <taxon>Pseudomonadati</taxon>
        <taxon>Bacteroidota</taxon>
        <taxon>Sphingobacteriia</taxon>
        <taxon>Sphingobacteriales</taxon>
        <taxon>Sphingobacteriaceae</taxon>
        <taxon>Mucilaginibacter</taxon>
    </lineage>
</organism>
<keyword evidence="5" id="KW-0547">Nucleotide-binding</keyword>
<reference evidence="12" key="1">
    <citation type="submission" date="2023-07" db="EMBL/GenBank/DDBJ databases">
        <title>Functional and genomic diversity of the sorghum phyllosphere microbiome.</title>
        <authorList>
            <person name="Shade A."/>
        </authorList>
    </citation>
    <scope>NUCLEOTIDE SEQUENCE [LARGE SCALE GENOMIC DNA]</scope>
    <source>
        <strain evidence="12">SORGH_AS_0422</strain>
    </source>
</reference>
<keyword evidence="9" id="KW-0732">Signal</keyword>
<dbReference type="PANTHER" id="PTHR41523:SF8">
    <property type="entry name" value="ETHYLENE RESPONSE SENSOR PROTEIN"/>
    <property type="match status" value="1"/>
</dbReference>
<evidence type="ECO:0000313" key="11">
    <source>
        <dbReference type="EMBL" id="MDT3402013.1"/>
    </source>
</evidence>
<dbReference type="InterPro" id="IPR019734">
    <property type="entry name" value="TPR_rpt"/>
</dbReference>
<evidence type="ECO:0000256" key="8">
    <source>
        <dbReference type="SAM" id="Phobius"/>
    </source>
</evidence>
<keyword evidence="8" id="KW-1133">Transmembrane helix</keyword>
<evidence type="ECO:0000313" key="12">
    <source>
        <dbReference type="Proteomes" id="UP001258315"/>
    </source>
</evidence>